<feature type="transmembrane region" description="Helical" evidence="6">
    <location>
        <begin position="215"/>
        <end position="237"/>
    </location>
</feature>
<feature type="transmembrane region" description="Helical" evidence="6">
    <location>
        <begin position="169"/>
        <end position="189"/>
    </location>
</feature>
<evidence type="ECO:0000256" key="5">
    <source>
        <dbReference type="ARBA" id="ARBA00023136"/>
    </source>
</evidence>
<evidence type="ECO:0000256" key="3">
    <source>
        <dbReference type="ARBA" id="ARBA00022692"/>
    </source>
</evidence>
<keyword evidence="4 6" id="KW-1133">Transmembrane helix</keyword>
<feature type="transmembrane region" description="Helical" evidence="6">
    <location>
        <begin position="391"/>
        <end position="413"/>
    </location>
</feature>
<protein>
    <submittedName>
        <fullName evidence="7">Amino acid permease</fullName>
    </submittedName>
</protein>
<feature type="transmembrane region" description="Helical" evidence="6">
    <location>
        <begin position="425"/>
        <end position="446"/>
    </location>
</feature>
<dbReference type="InterPro" id="IPR050367">
    <property type="entry name" value="APC_superfamily"/>
</dbReference>
<dbReference type="PIRSF" id="PIRSF006060">
    <property type="entry name" value="AA_transporter"/>
    <property type="match status" value="1"/>
</dbReference>
<dbReference type="InterPro" id="IPR002293">
    <property type="entry name" value="AA/rel_permease1"/>
</dbReference>
<evidence type="ECO:0000256" key="2">
    <source>
        <dbReference type="ARBA" id="ARBA00022475"/>
    </source>
</evidence>
<feature type="transmembrane region" description="Helical" evidence="6">
    <location>
        <begin position="63"/>
        <end position="82"/>
    </location>
</feature>
<feature type="transmembrane region" description="Helical" evidence="6">
    <location>
        <begin position="143"/>
        <end position="162"/>
    </location>
</feature>
<gene>
    <name evidence="7" type="ORF">EVC62_06930</name>
</gene>
<feature type="transmembrane region" description="Helical" evidence="6">
    <location>
        <begin position="358"/>
        <end position="379"/>
    </location>
</feature>
<feature type="transmembrane region" description="Helical" evidence="6">
    <location>
        <begin position="258"/>
        <end position="287"/>
    </location>
</feature>
<keyword evidence="2" id="KW-1003">Cell membrane</keyword>
<sequence length="504" mass="53623">MTNHAKPSAGIHYQQQDASYFDKRGLRRHAGPWSLWALGVGAVISGHYSGWNLGLASGGWGGMAIATAIIAVMYLGLTFCIAEMSPALPHTGAAYSFARSSMGPWGGFVTGLCENVEYVLTPAVIVFFIGAYLGSIFETPAAFQPVWWLLGYLLFVGLNIVGVELSFRVTLAVTLLALAVLVVFWFSAFTHLDFSTWALNIAPGGGELAGGHGPLLPMGIGGALAAMPFAVWLFLAIEQLPLAAEESVDPRRDMPRGILLGITTLIISATLILVLNPSVVGVGAYALSQSGEPLLDGFQAIFGAGTAKFLALLALVGLIASFHTIIFAQGRQIYSLSRAGYFPTFLSVTHGTRKTPHVAMIGGALVGLTIMLICFFGLGTQEGSAVIGGTLLNMAVFGAMCSYIAQALSFILLRRHHAHIERPYRSPFGIPGAVATIVIALMTIYFQLSDSTYRVGVIGVALWLAVGICYFAFIGRHRLILSPEEEFAMQRGEQAADDDDGRAA</sequence>
<keyword evidence="3 6" id="KW-0812">Transmembrane</keyword>
<name>A0ABY8FJ98_9GAMM</name>
<dbReference type="EMBL" id="CP035631">
    <property type="protein sequence ID" value="WFF41256.1"/>
    <property type="molecule type" value="Genomic_DNA"/>
</dbReference>
<feature type="transmembrane region" description="Helical" evidence="6">
    <location>
        <begin position="118"/>
        <end position="137"/>
    </location>
</feature>
<feature type="transmembrane region" description="Helical" evidence="6">
    <location>
        <begin position="307"/>
        <end position="328"/>
    </location>
</feature>
<feature type="transmembrane region" description="Helical" evidence="6">
    <location>
        <begin position="452"/>
        <end position="473"/>
    </location>
</feature>
<evidence type="ECO:0000256" key="6">
    <source>
        <dbReference type="SAM" id="Phobius"/>
    </source>
</evidence>
<dbReference type="PANTHER" id="PTHR42770:SF7">
    <property type="entry name" value="MEMBRANE PROTEIN"/>
    <property type="match status" value="1"/>
</dbReference>
<evidence type="ECO:0000256" key="4">
    <source>
        <dbReference type="ARBA" id="ARBA00022989"/>
    </source>
</evidence>
<keyword evidence="8" id="KW-1185">Reference proteome</keyword>
<keyword evidence="5 6" id="KW-0472">Membrane</keyword>
<evidence type="ECO:0000256" key="1">
    <source>
        <dbReference type="ARBA" id="ARBA00004651"/>
    </source>
</evidence>
<dbReference type="PANTHER" id="PTHR42770">
    <property type="entry name" value="AMINO ACID TRANSPORTER-RELATED"/>
    <property type="match status" value="1"/>
</dbReference>
<dbReference type="Pfam" id="PF13520">
    <property type="entry name" value="AA_permease_2"/>
    <property type="match status" value="1"/>
</dbReference>
<evidence type="ECO:0000313" key="8">
    <source>
        <dbReference type="Proteomes" id="UP001321526"/>
    </source>
</evidence>
<dbReference type="Gene3D" id="1.20.1740.10">
    <property type="entry name" value="Amino acid/polyamine transporter I"/>
    <property type="match status" value="1"/>
</dbReference>
<proteinExistence type="predicted"/>
<evidence type="ECO:0000313" key="7">
    <source>
        <dbReference type="EMBL" id="WFF41256.1"/>
    </source>
</evidence>
<accession>A0ABY8FJ98</accession>
<dbReference type="RefSeq" id="WP_110689736.1">
    <property type="nucleotide sequence ID" value="NZ_CP035631.1"/>
</dbReference>
<dbReference type="Proteomes" id="UP001321526">
    <property type="component" value="Chromosome"/>
</dbReference>
<feature type="transmembrane region" description="Helical" evidence="6">
    <location>
        <begin position="33"/>
        <end position="51"/>
    </location>
</feature>
<organism evidence="7 8">
    <name type="scientific">Salinicola endophyticus</name>
    <dbReference type="NCBI Taxonomy" id="1949083"/>
    <lineage>
        <taxon>Bacteria</taxon>
        <taxon>Pseudomonadati</taxon>
        <taxon>Pseudomonadota</taxon>
        <taxon>Gammaproteobacteria</taxon>
        <taxon>Oceanospirillales</taxon>
        <taxon>Halomonadaceae</taxon>
        <taxon>Salinicola</taxon>
    </lineage>
</organism>
<reference evidence="7 8" key="1">
    <citation type="submission" date="2019-01" db="EMBL/GenBank/DDBJ databases">
        <title>Genome sequence of Salinicola endophyticus REST5.</title>
        <authorList>
            <person name="Nascimento F.X."/>
        </authorList>
    </citation>
    <scope>NUCLEOTIDE SEQUENCE [LARGE SCALE GENOMIC DNA]</scope>
    <source>
        <strain evidence="7 8">REST5</strain>
    </source>
</reference>
<comment type="subcellular location">
    <subcellularLocation>
        <location evidence="1">Cell membrane</location>
        <topology evidence="1">Multi-pass membrane protein</topology>
    </subcellularLocation>
</comment>